<accession>A0A0Q9WUQ6</accession>
<proteinExistence type="predicted"/>
<protein>
    <submittedName>
        <fullName evidence="1">Uncharacterized protein</fullName>
    </submittedName>
</protein>
<sequence>MTNFACESYNITWYAVHNCRLKMIKRNIVGAYFNGTVMYPVNDLTVYYQFFKRANGYKPWLMKGWNAITFKLTNFACESYNKTWYVVHNCRLKMIKRNIVGAYFNGTVMYPVNDMTVYYQFFKRANGYKPWLMKVIQRNRIGLYFNGTVLHPANDISISVKMFKRANGYKPWLWYSTCKWTLTSTGTAEASLANW</sequence>
<reference evidence="1 2" key="1">
    <citation type="journal article" date="2007" name="Nature">
        <title>Evolution of genes and genomes on the Drosophila phylogeny.</title>
        <authorList>
            <consortium name="Drosophila 12 Genomes Consortium"/>
            <person name="Clark A.G."/>
            <person name="Eisen M.B."/>
            <person name="Smith D.R."/>
            <person name="Bergman C.M."/>
            <person name="Oliver B."/>
            <person name="Markow T.A."/>
            <person name="Kaufman T.C."/>
            <person name="Kellis M."/>
            <person name="Gelbart W."/>
            <person name="Iyer V.N."/>
            <person name="Pollard D.A."/>
            <person name="Sackton T.B."/>
            <person name="Larracuente A.M."/>
            <person name="Singh N.D."/>
            <person name="Abad J.P."/>
            <person name="Abt D.N."/>
            <person name="Adryan B."/>
            <person name="Aguade M."/>
            <person name="Akashi H."/>
            <person name="Anderson W.W."/>
            <person name="Aquadro C.F."/>
            <person name="Ardell D.H."/>
            <person name="Arguello R."/>
            <person name="Artieri C.G."/>
            <person name="Barbash D.A."/>
            <person name="Barker D."/>
            <person name="Barsanti P."/>
            <person name="Batterham P."/>
            <person name="Batzoglou S."/>
            <person name="Begun D."/>
            <person name="Bhutkar A."/>
            <person name="Blanco E."/>
            <person name="Bosak S.A."/>
            <person name="Bradley R.K."/>
            <person name="Brand A.D."/>
            <person name="Brent M.R."/>
            <person name="Brooks A.N."/>
            <person name="Brown R.H."/>
            <person name="Butlin R.K."/>
            <person name="Caggese C."/>
            <person name="Calvi B.R."/>
            <person name="Bernardo de Carvalho A."/>
            <person name="Caspi A."/>
            <person name="Castrezana S."/>
            <person name="Celniker S.E."/>
            <person name="Chang J.L."/>
            <person name="Chapple C."/>
            <person name="Chatterji S."/>
            <person name="Chinwalla A."/>
            <person name="Civetta A."/>
            <person name="Clifton S.W."/>
            <person name="Comeron J.M."/>
            <person name="Costello J.C."/>
            <person name="Coyne J.A."/>
            <person name="Daub J."/>
            <person name="David R.G."/>
            <person name="Delcher A.L."/>
            <person name="Delehaunty K."/>
            <person name="Do C.B."/>
            <person name="Ebling H."/>
            <person name="Edwards K."/>
            <person name="Eickbush T."/>
            <person name="Evans J.D."/>
            <person name="Filipski A."/>
            <person name="Findeiss S."/>
            <person name="Freyhult E."/>
            <person name="Fulton L."/>
            <person name="Fulton R."/>
            <person name="Garcia A.C."/>
            <person name="Gardiner A."/>
            <person name="Garfield D.A."/>
            <person name="Garvin B.E."/>
            <person name="Gibson G."/>
            <person name="Gilbert D."/>
            <person name="Gnerre S."/>
            <person name="Godfrey J."/>
            <person name="Good R."/>
            <person name="Gotea V."/>
            <person name="Gravely B."/>
            <person name="Greenberg A.J."/>
            <person name="Griffiths-Jones S."/>
            <person name="Gross S."/>
            <person name="Guigo R."/>
            <person name="Gustafson E.A."/>
            <person name="Haerty W."/>
            <person name="Hahn M.W."/>
            <person name="Halligan D.L."/>
            <person name="Halpern A.L."/>
            <person name="Halter G.M."/>
            <person name="Han M.V."/>
            <person name="Heger A."/>
            <person name="Hillier L."/>
            <person name="Hinrichs A.S."/>
            <person name="Holmes I."/>
            <person name="Hoskins R.A."/>
            <person name="Hubisz M.J."/>
            <person name="Hultmark D."/>
            <person name="Huntley M.A."/>
            <person name="Jaffe D.B."/>
            <person name="Jagadeeshan S."/>
            <person name="Jeck W.R."/>
            <person name="Johnson J."/>
            <person name="Jones C.D."/>
            <person name="Jordan W.C."/>
            <person name="Karpen G.H."/>
            <person name="Kataoka E."/>
            <person name="Keightley P.D."/>
            <person name="Kheradpour P."/>
            <person name="Kirkness E.F."/>
            <person name="Koerich L.B."/>
            <person name="Kristiansen K."/>
            <person name="Kudrna D."/>
            <person name="Kulathinal R.J."/>
            <person name="Kumar S."/>
            <person name="Kwok R."/>
            <person name="Lander E."/>
            <person name="Langley C.H."/>
            <person name="Lapoint R."/>
            <person name="Lazzaro B.P."/>
            <person name="Lee S.J."/>
            <person name="Levesque L."/>
            <person name="Li R."/>
            <person name="Lin C.F."/>
            <person name="Lin M.F."/>
            <person name="Lindblad-Toh K."/>
            <person name="Llopart A."/>
            <person name="Long M."/>
            <person name="Low L."/>
            <person name="Lozovsky E."/>
            <person name="Lu J."/>
            <person name="Luo M."/>
            <person name="Machado C.A."/>
            <person name="Makalowski W."/>
            <person name="Marzo M."/>
            <person name="Matsuda M."/>
            <person name="Matzkin L."/>
            <person name="McAllister B."/>
            <person name="McBride C.S."/>
            <person name="McKernan B."/>
            <person name="McKernan K."/>
            <person name="Mendez-Lago M."/>
            <person name="Minx P."/>
            <person name="Mollenhauer M.U."/>
            <person name="Montooth K."/>
            <person name="Mount S.M."/>
            <person name="Mu X."/>
            <person name="Myers E."/>
            <person name="Negre B."/>
            <person name="Newfeld S."/>
            <person name="Nielsen R."/>
            <person name="Noor M.A."/>
            <person name="O'Grady P."/>
            <person name="Pachter L."/>
            <person name="Papaceit M."/>
            <person name="Parisi M.J."/>
            <person name="Parisi M."/>
            <person name="Parts L."/>
            <person name="Pedersen J.S."/>
            <person name="Pesole G."/>
            <person name="Phillippy A.M."/>
            <person name="Ponting C.P."/>
            <person name="Pop M."/>
            <person name="Porcelli D."/>
            <person name="Powell J.R."/>
            <person name="Prohaska S."/>
            <person name="Pruitt K."/>
            <person name="Puig M."/>
            <person name="Quesneville H."/>
            <person name="Ram K.R."/>
            <person name="Rand D."/>
            <person name="Rasmussen M.D."/>
            <person name="Reed L.K."/>
            <person name="Reenan R."/>
            <person name="Reily A."/>
            <person name="Remington K.A."/>
            <person name="Rieger T.T."/>
            <person name="Ritchie M.G."/>
            <person name="Robin C."/>
            <person name="Rogers Y.H."/>
            <person name="Rohde C."/>
            <person name="Rozas J."/>
            <person name="Rubenfield M.J."/>
            <person name="Ruiz A."/>
            <person name="Russo S."/>
            <person name="Salzberg S.L."/>
            <person name="Sanchez-Gracia A."/>
            <person name="Saranga D.J."/>
            <person name="Sato H."/>
            <person name="Schaeffer S.W."/>
            <person name="Schatz M.C."/>
            <person name="Schlenke T."/>
            <person name="Schwartz R."/>
            <person name="Segarra C."/>
            <person name="Singh R.S."/>
            <person name="Sirot L."/>
            <person name="Sirota M."/>
            <person name="Sisneros N.B."/>
            <person name="Smith C.D."/>
            <person name="Smith T.F."/>
            <person name="Spieth J."/>
            <person name="Stage D.E."/>
            <person name="Stark A."/>
            <person name="Stephan W."/>
            <person name="Strausberg R.L."/>
            <person name="Strempel S."/>
            <person name="Sturgill D."/>
            <person name="Sutton G."/>
            <person name="Sutton G.G."/>
            <person name="Tao W."/>
            <person name="Teichmann S."/>
            <person name="Tobari Y.N."/>
            <person name="Tomimura Y."/>
            <person name="Tsolas J.M."/>
            <person name="Valente V.L."/>
            <person name="Venter E."/>
            <person name="Venter J.C."/>
            <person name="Vicario S."/>
            <person name="Vieira F.G."/>
            <person name="Vilella A.J."/>
            <person name="Villasante A."/>
            <person name="Walenz B."/>
            <person name="Wang J."/>
            <person name="Wasserman M."/>
            <person name="Watts T."/>
            <person name="Wilson D."/>
            <person name="Wilson R.K."/>
            <person name="Wing R.A."/>
            <person name="Wolfner M.F."/>
            <person name="Wong A."/>
            <person name="Wong G.K."/>
            <person name="Wu C.I."/>
            <person name="Wu G."/>
            <person name="Yamamoto D."/>
            <person name="Yang H.P."/>
            <person name="Yang S.P."/>
            <person name="Yorke J.A."/>
            <person name="Yoshida K."/>
            <person name="Zdobnov E."/>
            <person name="Zhang P."/>
            <person name="Zhang Y."/>
            <person name="Zimin A.V."/>
            <person name="Baldwin J."/>
            <person name="Abdouelleil A."/>
            <person name="Abdulkadir J."/>
            <person name="Abebe A."/>
            <person name="Abera B."/>
            <person name="Abreu J."/>
            <person name="Acer S.C."/>
            <person name="Aftuck L."/>
            <person name="Alexander A."/>
            <person name="An P."/>
            <person name="Anderson E."/>
            <person name="Anderson S."/>
            <person name="Arachi H."/>
            <person name="Azer M."/>
            <person name="Bachantsang P."/>
            <person name="Barry A."/>
            <person name="Bayul T."/>
            <person name="Berlin A."/>
            <person name="Bessette D."/>
            <person name="Bloom T."/>
            <person name="Blye J."/>
            <person name="Boguslavskiy L."/>
            <person name="Bonnet C."/>
            <person name="Boukhgalter B."/>
            <person name="Bourzgui I."/>
            <person name="Brown A."/>
            <person name="Cahill P."/>
            <person name="Channer S."/>
            <person name="Cheshatsang Y."/>
            <person name="Chuda L."/>
            <person name="Citroen M."/>
            <person name="Collymore A."/>
            <person name="Cooke P."/>
            <person name="Costello M."/>
            <person name="D'Aco K."/>
            <person name="Daza R."/>
            <person name="De Haan G."/>
            <person name="DeGray S."/>
            <person name="DeMaso C."/>
            <person name="Dhargay N."/>
            <person name="Dooley K."/>
            <person name="Dooley E."/>
            <person name="Doricent M."/>
            <person name="Dorje P."/>
            <person name="Dorjee K."/>
            <person name="Dupes A."/>
            <person name="Elong R."/>
            <person name="Falk J."/>
            <person name="Farina A."/>
            <person name="Faro S."/>
            <person name="Ferguson D."/>
            <person name="Fisher S."/>
            <person name="Foley C.D."/>
            <person name="Franke A."/>
            <person name="Friedrich D."/>
            <person name="Gadbois L."/>
            <person name="Gearin G."/>
            <person name="Gearin C.R."/>
            <person name="Giannoukos G."/>
            <person name="Goode T."/>
            <person name="Graham J."/>
            <person name="Grandbois E."/>
            <person name="Grewal S."/>
            <person name="Gyaltsen K."/>
            <person name="Hafez N."/>
            <person name="Hagos B."/>
            <person name="Hall J."/>
            <person name="Henson C."/>
            <person name="Hollinger A."/>
            <person name="Honan T."/>
            <person name="Huard M.D."/>
            <person name="Hughes L."/>
            <person name="Hurhula B."/>
            <person name="Husby M.E."/>
            <person name="Kamat A."/>
            <person name="Kanga B."/>
            <person name="Kashin S."/>
            <person name="Khazanovich D."/>
            <person name="Kisner P."/>
            <person name="Lance K."/>
            <person name="Lara M."/>
            <person name="Lee W."/>
            <person name="Lennon N."/>
            <person name="Letendre F."/>
            <person name="LeVine R."/>
            <person name="Lipovsky A."/>
            <person name="Liu X."/>
            <person name="Liu J."/>
            <person name="Liu S."/>
            <person name="Lokyitsang T."/>
            <person name="Lokyitsang Y."/>
            <person name="Lubonja R."/>
            <person name="Lui A."/>
            <person name="MacDonald P."/>
            <person name="Magnisalis V."/>
            <person name="Maru K."/>
            <person name="Matthews C."/>
            <person name="McCusker W."/>
            <person name="McDonough S."/>
            <person name="Mehta T."/>
            <person name="Meldrim J."/>
            <person name="Meneus L."/>
            <person name="Mihai O."/>
            <person name="Mihalev A."/>
            <person name="Mihova T."/>
            <person name="Mittelman R."/>
            <person name="Mlenga V."/>
            <person name="Montmayeur A."/>
            <person name="Mulrain L."/>
            <person name="Navidi A."/>
            <person name="Naylor J."/>
            <person name="Negash T."/>
            <person name="Nguyen T."/>
            <person name="Nguyen N."/>
            <person name="Nicol R."/>
            <person name="Norbu C."/>
            <person name="Norbu N."/>
            <person name="Novod N."/>
            <person name="O'Neill B."/>
            <person name="Osman S."/>
            <person name="Markiewicz E."/>
            <person name="Oyono O.L."/>
            <person name="Patti C."/>
            <person name="Phunkhang P."/>
            <person name="Pierre F."/>
            <person name="Priest M."/>
            <person name="Raghuraman S."/>
            <person name="Rege F."/>
            <person name="Reyes R."/>
            <person name="Rise C."/>
            <person name="Rogov P."/>
            <person name="Ross K."/>
            <person name="Ryan E."/>
            <person name="Settipalli S."/>
            <person name="Shea T."/>
            <person name="Sherpa N."/>
            <person name="Shi L."/>
            <person name="Shih D."/>
            <person name="Sparrow T."/>
            <person name="Spaulding J."/>
            <person name="Stalker J."/>
            <person name="Stange-Thomann N."/>
            <person name="Stavropoulos S."/>
            <person name="Stone C."/>
            <person name="Strader C."/>
            <person name="Tesfaye S."/>
            <person name="Thomson T."/>
            <person name="Thoulutsang Y."/>
            <person name="Thoulutsang D."/>
            <person name="Topham K."/>
            <person name="Topping I."/>
            <person name="Tsamla T."/>
            <person name="Vassiliev H."/>
            <person name="Vo A."/>
            <person name="Wangchuk T."/>
            <person name="Wangdi T."/>
            <person name="Weiand M."/>
            <person name="Wilkinson J."/>
            <person name="Wilson A."/>
            <person name="Yadav S."/>
            <person name="Young G."/>
            <person name="Yu Q."/>
            <person name="Zembek L."/>
            <person name="Zhong D."/>
            <person name="Zimmer A."/>
            <person name="Zwirko Z."/>
            <person name="Jaffe D.B."/>
            <person name="Alvarez P."/>
            <person name="Brockman W."/>
            <person name="Butler J."/>
            <person name="Chin C."/>
            <person name="Gnerre S."/>
            <person name="Grabherr M."/>
            <person name="Kleber M."/>
            <person name="Mauceli E."/>
            <person name="MacCallum I."/>
        </authorList>
    </citation>
    <scope>NUCLEOTIDE SEQUENCE [LARGE SCALE GENOMIC DNA]</scope>
    <source>
        <strain evidence="2">Tucson 14030-0811.24</strain>
    </source>
</reference>
<evidence type="ECO:0000313" key="2">
    <source>
        <dbReference type="Proteomes" id="UP000007798"/>
    </source>
</evidence>
<dbReference type="EMBL" id="CH964272">
    <property type="protein sequence ID" value="KRF99887.1"/>
    <property type="molecule type" value="Genomic_DNA"/>
</dbReference>
<dbReference type="PANTHER" id="PTHR20898">
    <property type="entry name" value="DAEDALUS ON 3-RELATED-RELATED"/>
    <property type="match status" value="1"/>
</dbReference>
<keyword evidence="2" id="KW-1185">Reference proteome</keyword>
<gene>
    <name evidence="1" type="primary">Dwil\GK26781</name>
    <name evidence="1" type="ORF">Dwil_GK26781</name>
</gene>
<organism evidence="1 2">
    <name type="scientific">Drosophila willistoni</name>
    <name type="common">Fruit fly</name>
    <dbReference type="NCBI Taxonomy" id="7260"/>
    <lineage>
        <taxon>Eukaryota</taxon>
        <taxon>Metazoa</taxon>
        <taxon>Ecdysozoa</taxon>
        <taxon>Arthropoda</taxon>
        <taxon>Hexapoda</taxon>
        <taxon>Insecta</taxon>
        <taxon>Pterygota</taxon>
        <taxon>Neoptera</taxon>
        <taxon>Endopterygota</taxon>
        <taxon>Diptera</taxon>
        <taxon>Brachycera</taxon>
        <taxon>Muscomorpha</taxon>
        <taxon>Ephydroidea</taxon>
        <taxon>Drosophilidae</taxon>
        <taxon>Drosophila</taxon>
        <taxon>Sophophora</taxon>
    </lineage>
</organism>
<dbReference type="InParanoid" id="A0A0Q9WUQ6"/>
<dbReference type="Proteomes" id="UP000007798">
    <property type="component" value="Unassembled WGS sequence"/>
</dbReference>
<name>A0A0Q9WUQ6_DROWI</name>
<dbReference type="AlphaFoldDB" id="A0A0Q9WUQ6"/>
<evidence type="ECO:0000313" key="1">
    <source>
        <dbReference type="EMBL" id="KRF99887.1"/>
    </source>
</evidence>
<dbReference type="PANTHER" id="PTHR20898:SF0">
    <property type="entry name" value="DAEDALUS ON 3-RELATED"/>
    <property type="match status" value="1"/>
</dbReference>